<reference evidence="3" key="1">
    <citation type="submission" date="2016-01" db="EMBL/GenBank/DDBJ databases">
        <title>Draft genome of Chromobacterium sp. F49.</title>
        <authorList>
            <person name="Hong K.W."/>
        </authorList>
    </citation>
    <scope>NUCLEOTIDE SEQUENCE [LARGE SCALE GENOMIC DNA]</scope>
    <source>
        <strain evidence="3">P7IIIA</strain>
    </source>
</reference>
<dbReference type="Pfam" id="PF00583">
    <property type="entry name" value="Acetyltransf_1"/>
    <property type="match status" value="1"/>
</dbReference>
<keyword evidence="3" id="KW-1185">Reference proteome</keyword>
<proteinExistence type="predicted"/>
<dbReference type="PROSITE" id="PS51186">
    <property type="entry name" value="GNAT"/>
    <property type="match status" value="1"/>
</dbReference>
<evidence type="ECO:0000313" key="3">
    <source>
        <dbReference type="Proteomes" id="UP000076567"/>
    </source>
</evidence>
<dbReference type="CDD" id="cd04301">
    <property type="entry name" value="NAT_SF"/>
    <property type="match status" value="1"/>
</dbReference>
<evidence type="ECO:0000313" key="2">
    <source>
        <dbReference type="EMBL" id="KZE64335.1"/>
    </source>
</evidence>
<evidence type="ECO:0000259" key="1">
    <source>
        <dbReference type="PROSITE" id="PS51186"/>
    </source>
</evidence>
<dbReference type="GO" id="GO:0016747">
    <property type="term" value="F:acyltransferase activity, transferring groups other than amino-acyl groups"/>
    <property type="evidence" value="ECO:0007669"/>
    <property type="project" value="InterPro"/>
</dbReference>
<protein>
    <submittedName>
        <fullName evidence="2">Acetyltransferase</fullName>
    </submittedName>
</protein>
<dbReference type="OrthoDB" id="8479334at2"/>
<accession>A0A163PYY6</accession>
<gene>
    <name evidence="2" type="ORF">AWM68_14720</name>
</gene>
<dbReference type="SUPFAM" id="SSF55729">
    <property type="entry name" value="Acyl-CoA N-acyltransferases (Nat)"/>
    <property type="match status" value="1"/>
</dbReference>
<comment type="caution">
    <text evidence="2">The sequence shown here is derived from an EMBL/GenBank/DDBJ whole genome shotgun (WGS) entry which is preliminary data.</text>
</comment>
<organism evidence="2 3">
    <name type="scientific">Fictibacillus phosphorivorans</name>
    <dbReference type="NCBI Taxonomy" id="1221500"/>
    <lineage>
        <taxon>Bacteria</taxon>
        <taxon>Bacillati</taxon>
        <taxon>Bacillota</taxon>
        <taxon>Bacilli</taxon>
        <taxon>Bacillales</taxon>
        <taxon>Fictibacillaceae</taxon>
        <taxon>Fictibacillus</taxon>
    </lineage>
</organism>
<dbReference type="Gene3D" id="3.40.630.30">
    <property type="match status" value="1"/>
</dbReference>
<dbReference type="Proteomes" id="UP000076567">
    <property type="component" value="Unassembled WGS sequence"/>
</dbReference>
<dbReference type="RefSeq" id="WP_066245585.1">
    <property type="nucleotide sequence ID" value="NZ_LRFC01000038.1"/>
</dbReference>
<dbReference type="AlphaFoldDB" id="A0A163PYY6"/>
<dbReference type="InterPro" id="IPR016181">
    <property type="entry name" value="Acyl_CoA_acyltransferase"/>
</dbReference>
<dbReference type="InterPro" id="IPR000182">
    <property type="entry name" value="GNAT_dom"/>
</dbReference>
<name>A0A163PYY6_9BACL</name>
<feature type="domain" description="N-acetyltransferase" evidence="1">
    <location>
        <begin position="20"/>
        <end position="161"/>
    </location>
</feature>
<dbReference type="EMBL" id="LRFC01000038">
    <property type="protein sequence ID" value="KZE64335.1"/>
    <property type="molecule type" value="Genomic_DNA"/>
</dbReference>
<sequence length="162" mass="19096">MSVKDSLLKKAAIQEKDIISNLMQFYFYDFSEFIDMNVGNAGLYSGYPYLDQYWEEDGRYPYLIESEGKYAGFVLVREVVEEGQKYWSIAEFFIMKKFRRTGLGQRVAHQVFDSHKGNWEVGQIEKNKPAQIFWRKVIGNYTNGQFEEKTEEGMILQVFCNK</sequence>
<keyword evidence="2" id="KW-0808">Transferase</keyword>